<dbReference type="SUPFAM" id="SSF49265">
    <property type="entry name" value="Fibronectin type III"/>
    <property type="match status" value="1"/>
</dbReference>
<comment type="caution">
    <text evidence="2">The sequence shown here is derived from an EMBL/GenBank/DDBJ whole genome shotgun (WGS) entry which is preliminary data.</text>
</comment>
<dbReference type="PROSITE" id="PS50835">
    <property type="entry name" value="IG_LIKE"/>
    <property type="match status" value="1"/>
</dbReference>
<dbReference type="InterPro" id="IPR036179">
    <property type="entry name" value="Ig-like_dom_sf"/>
</dbReference>
<dbReference type="InterPro" id="IPR013783">
    <property type="entry name" value="Ig-like_fold"/>
</dbReference>
<dbReference type="AlphaFoldDB" id="A0AA35W766"/>
<dbReference type="InterPro" id="IPR007110">
    <property type="entry name" value="Ig-like_dom"/>
</dbReference>
<accession>A0AA35W766</accession>
<reference evidence="2" key="1">
    <citation type="submission" date="2023-03" db="EMBL/GenBank/DDBJ databases">
        <authorList>
            <person name="Steffen K."/>
            <person name="Cardenas P."/>
        </authorList>
    </citation>
    <scope>NUCLEOTIDE SEQUENCE</scope>
</reference>
<organism evidence="2 3">
    <name type="scientific">Geodia barretti</name>
    <name type="common">Barrett's horny sponge</name>
    <dbReference type="NCBI Taxonomy" id="519541"/>
    <lineage>
        <taxon>Eukaryota</taxon>
        <taxon>Metazoa</taxon>
        <taxon>Porifera</taxon>
        <taxon>Demospongiae</taxon>
        <taxon>Heteroscleromorpha</taxon>
        <taxon>Tetractinellida</taxon>
        <taxon>Astrophorina</taxon>
        <taxon>Geodiidae</taxon>
        <taxon>Geodia</taxon>
    </lineage>
</organism>
<gene>
    <name evidence="2" type="ORF">GBAR_LOCUS2656</name>
</gene>
<protein>
    <recommendedName>
        <fullName evidence="1">Ig-like domain-containing protein</fullName>
    </recommendedName>
</protein>
<evidence type="ECO:0000313" key="3">
    <source>
        <dbReference type="Proteomes" id="UP001174909"/>
    </source>
</evidence>
<keyword evidence="3" id="KW-1185">Reference proteome</keyword>
<name>A0AA35W766_GEOBA</name>
<evidence type="ECO:0000259" key="1">
    <source>
        <dbReference type="PROSITE" id="PS50835"/>
    </source>
</evidence>
<dbReference type="Proteomes" id="UP001174909">
    <property type="component" value="Unassembled WGS sequence"/>
</dbReference>
<feature type="domain" description="Ig-like" evidence="1">
    <location>
        <begin position="10"/>
        <end position="105"/>
    </location>
</feature>
<dbReference type="Gene3D" id="2.60.40.10">
    <property type="entry name" value="Immunoglobulins"/>
    <property type="match status" value="1"/>
</dbReference>
<proteinExistence type="predicted"/>
<sequence length="198" mass="21275">MLTASLLPLPEVLQAPGNQTVFLNQSAVFTCETDGGSTGWSVNGTELDELPPAIEMDLETIGANTAEGTRLASLTIPAKAEYNGTRVSCFVQQRGGPFVESANVTLRIQGPLSAVGDLRATSNASSVTISWSVPFSLDVTGVDPDIWYSVLIYNVTDENNPTAILCTDCINITETHYTFTPDYLSPCHVYKLLCHPSE</sequence>
<dbReference type="SUPFAM" id="SSF48726">
    <property type="entry name" value="Immunoglobulin"/>
    <property type="match status" value="1"/>
</dbReference>
<evidence type="ECO:0000313" key="2">
    <source>
        <dbReference type="EMBL" id="CAI7999221.1"/>
    </source>
</evidence>
<dbReference type="InterPro" id="IPR036116">
    <property type="entry name" value="FN3_sf"/>
</dbReference>
<dbReference type="EMBL" id="CASHTH010000367">
    <property type="protein sequence ID" value="CAI7999221.1"/>
    <property type="molecule type" value="Genomic_DNA"/>
</dbReference>
<feature type="non-terminal residue" evidence="2">
    <location>
        <position position="198"/>
    </location>
</feature>